<feature type="domain" description="Peptidoglycan binding" evidence="2">
    <location>
        <begin position="303"/>
        <end position="376"/>
    </location>
</feature>
<accession>A0A4R1XX74</accession>
<comment type="caution">
    <text evidence="3">The sequence shown here is derived from an EMBL/GenBank/DDBJ whole genome shotgun (WGS) entry which is preliminary data.</text>
</comment>
<dbReference type="Proteomes" id="UP000294963">
    <property type="component" value="Unassembled WGS sequence"/>
</dbReference>
<dbReference type="InterPro" id="IPR018537">
    <property type="entry name" value="Peptidoglycan-bd_3"/>
</dbReference>
<gene>
    <name evidence="3" type="ORF">EC844_103201</name>
</gene>
<dbReference type="Pfam" id="PF05838">
    <property type="entry name" value="Glyco_hydro_108"/>
    <property type="match status" value="1"/>
</dbReference>
<keyword evidence="4" id="KW-1185">Reference proteome</keyword>
<evidence type="ECO:0000259" key="2">
    <source>
        <dbReference type="Pfam" id="PF09374"/>
    </source>
</evidence>
<protein>
    <submittedName>
        <fullName evidence="3">Putative peptidoglycan binding protein</fullName>
    </submittedName>
</protein>
<proteinExistence type="predicted"/>
<reference evidence="3 4" key="1">
    <citation type="submission" date="2019-03" db="EMBL/GenBank/DDBJ databases">
        <title>Genomic analyses of the natural microbiome of Caenorhabditis elegans.</title>
        <authorList>
            <person name="Samuel B."/>
        </authorList>
    </citation>
    <scope>NUCLEOTIDE SEQUENCE [LARGE SCALE GENOMIC DNA]</scope>
    <source>
        <strain evidence="3 4">JUb89</strain>
    </source>
</reference>
<dbReference type="EMBL" id="SLVJ01000003">
    <property type="protein sequence ID" value="TCM69254.1"/>
    <property type="molecule type" value="Genomic_DNA"/>
</dbReference>
<evidence type="ECO:0000313" key="3">
    <source>
        <dbReference type="EMBL" id="TCM69254.1"/>
    </source>
</evidence>
<dbReference type="Pfam" id="PF09374">
    <property type="entry name" value="PG_binding_3"/>
    <property type="match status" value="1"/>
</dbReference>
<dbReference type="SUPFAM" id="SSF53955">
    <property type="entry name" value="Lysozyme-like"/>
    <property type="match status" value="1"/>
</dbReference>
<dbReference type="InterPro" id="IPR023346">
    <property type="entry name" value="Lysozyme-like_dom_sf"/>
</dbReference>
<organism evidence="3 4">
    <name type="scientific">Acinetobacter calcoaceticus</name>
    <dbReference type="NCBI Taxonomy" id="471"/>
    <lineage>
        <taxon>Bacteria</taxon>
        <taxon>Pseudomonadati</taxon>
        <taxon>Pseudomonadota</taxon>
        <taxon>Gammaproteobacteria</taxon>
        <taxon>Moraxellales</taxon>
        <taxon>Moraxellaceae</taxon>
        <taxon>Acinetobacter</taxon>
        <taxon>Acinetobacter calcoaceticus/baumannii complex</taxon>
    </lineage>
</organism>
<evidence type="ECO:0000313" key="4">
    <source>
        <dbReference type="Proteomes" id="UP000294963"/>
    </source>
</evidence>
<feature type="domain" description="TtsA-like Glycoside hydrolase family 108" evidence="1">
    <location>
        <begin position="211"/>
        <end position="298"/>
    </location>
</feature>
<dbReference type="OrthoDB" id="9815229at2"/>
<dbReference type="CDD" id="cd13926">
    <property type="entry name" value="N-acetylmuramidase_GH108"/>
    <property type="match status" value="1"/>
</dbReference>
<evidence type="ECO:0000259" key="1">
    <source>
        <dbReference type="Pfam" id="PF05838"/>
    </source>
</evidence>
<name>A0A4R1XX74_ACICA</name>
<dbReference type="InterPro" id="IPR008565">
    <property type="entry name" value="TtsA-like_GH18_dom"/>
</dbReference>
<dbReference type="Gene3D" id="1.20.141.10">
    <property type="entry name" value="Chitosanase, subunit A, domain 1"/>
    <property type="match status" value="1"/>
</dbReference>
<dbReference type="AlphaFoldDB" id="A0A4R1XX74"/>
<sequence>MASLVLVHVKVLDVDGEVMSGFPIIRGPKNGRMAPEAYTDQEGILSFLASPNRDIELKFLSLNDQFELGYDCRSSQSTTQHRVQLDLQRVQYRATTQLRWLSQYSQSLIPHSSFQMKSPRGVGVINTATGEAEIQSIIGEPIELRYLYPDGDTVSEPIIYSATRLDPQPLSIEVDLLLNQADTDVEQPTTPDQVDMSTVDCTAKFHKISKIVLAHEGGYVNDPQDSGGATNKGIAWQTWMAYAQSDLGLAPTRANLQAISDDQAEIIYRKRYWEPKGFCQIADDRVGLMVYDWTITSGGAAKEVQKLLINQYQQSIALDGAMGIKTIQALNAVADQQALLNAITKLRQLYYTALAFRANGEKSKNYKFLKGWLNRVNDCLTVAL</sequence>